<comment type="caution">
    <text evidence="3">The sequence shown here is derived from an EMBL/GenBank/DDBJ whole genome shotgun (WGS) entry which is preliminary data.</text>
</comment>
<organism evidence="3 4">
    <name type="scientific">Cellulomonas aerilata</name>
    <dbReference type="NCBI Taxonomy" id="515326"/>
    <lineage>
        <taxon>Bacteria</taxon>
        <taxon>Bacillati</taxon>
        <taxon>Actinomycetota</taxon>
        <taxon>Actinomycetes</taxon>
        <taxon>Micrococcales</taxon>
        <taxon>Cellulomonadaceae</taxon>
        <taxon>Cellulomonas</taxon>
    </lineage>
</organism>
<proteinExistence type="predicted"/>
<protein>
    <recommendedName>
        <fullName evidence="2">HNH nuclease domain-containing protein</fullName>
    </recommendedName>
</protein>
<feature type="compositionally biased region" description="Gly residues" evidence="1">
    <location>
        <begin position="336"/>
        <end position="346"/>
    </location>
</feature>
<dbReference type="RefSeq" id="WP_146904517.1">
    <property type="nucleotide sequence ID" value="NZ_BAAARM010000004.1"/>
</dbReference>
<reference evidence="3 4" key="1">
    <citation type="submission" date="2019-07" db="EMBL/GenBank/DDBJ databases">
        <title>Whole genome shotgun sequence of Cellulomonas aerilata NBRC 106308.</title>
        <authorList>
            <person name="Hosoyama A."/>
            <person name="Uohara A."/>
            <person name="Ohji S."/>
            <person name="Ichikawa N."/>
        </authorList>
    </citation>
    <scope>NUCLEOTIDE SEQUENCE [LARGE SCALE GENOMIC DNA]</scope>
    <source>
        <strain evidence="3 4">NBRC 106308</strain>
    </source>
</reference>
<evidence type="ECO:0000313" key="4">
    <source>
        <dbReference type="Proteomes" id="UP000321181"/>
    </source>
</evidence>
<feature type="region of interest" description="Disordered" evidence="1">
    <location>
        <begin position="324"/>
        <end position="346"/>
    </location>
</feature>
<evidence type="ECO:0000256" key="1">
    <source>
        <dbReference type="SAM" id="MobiDB-lite"/>
    </source>
</evidence>
<dbReference type="Proteomes" id="UP000321181">
    <property type="component" value="Unassembled WGS sequence"/>
</dbReference>
<dbReference type="OrthoDB" id="5176970at2"/>
<accession>A0A512DDS1</accession>
<evidence type="ECO:0000313" key="3">
    <source>
        <dbReference type="EMBL" id="GEO34616.1"/>
    </source>
</evidence>
<gene>
    <name evidence="3" type="ORF">CAE01nite_23410</name>
</gene>
<keyword evidence="4" id="KW-1185">Reference proteome</keyword>
<dbReference type="InterPro" id="IPR003615">
    <property type="entry name" value="HNH_nuc"/>
</dbReference>
<evidence type="ECO:0000259" key="2">
    <source>
        <dbReference type="Pfam" id="PF13391"/>
    </source>
</evidence>
<sequence length="543" mass="56635">MTAVDIGVGTRVGLPSSAGALSEVAGIGAAMARLAAQVTDARRWPDLDRRRMLDELDRVVDGLSMVRATVLVAERDSGEWHGAGDRSFEAWRARTSRAGQRAAVAQVRQAERLAAVPSAVAAVTEGRLSAGHAAVIGAVAATGTPVQRDAVRSEAQQLMALAETQDAGTFATTVARWAASVDPAALEADHQAQRSARYLSVSTTPRGTLIKGQLDDVAGHRLTLALEALSPRPAAEDDRDPGQRRADALDTMAGRILALADTKPGGHVPPQISLILTADTWLATRADRDRRRAQARAGAGAAVRRGTMAEPSLATAVCADAAERTDGQGSDAGTATGIGTGTGTGTGGATGDGAAGYLPATLEDGTAVAASELAAAMCDCEITRIVIDADGVPLDVGRAQRVFTGLQRRAVIARDRECAWPECHAHARWCEVHHIAWWERDTGPTSVENGVLLCSFHHHEVHRRDLAITRVPPQASAGPPRSLLAGSPAVVGYEFRDAAGRVVGQAAAARPSPIAEAQDIPPPLEWATDPMTGARTPTLFLTG</sequence>
<dbReference type="AlphaFoldDB" id="A0A512DDS1"/>
<dbReference type="Pfam" id="PF13391">
    <property type="entry name" value="HNH_2"/>
    <property type="match status" value="1"/>
</dbReference>
<feature type="domain" description="HNH nuclease" evidence="2">
    <location>
        <begin position="423"/>
        <end position="468"/>
    </location>
</feature>
<name>A0A512DDS1_9CELL</name>
<dbReference type="EMBL" id="BJYY01000014">
    <property type="protein sequence ID" value="GEO34616.1"/>
    <property type="molecule type" value="Genomic_DNA"/>
</dbReference>